<dbReference type="PANTHER" id="PTHR21143:SF133">
    <property type="entry name" value="GUSTATORY AND PHEROMONE RECEPTOR 32A-RELATED"/>
    <property type="match status" value="1"/>
</dbReference>
<evidence type="ECO:0000256" key="4">
    <source>
        <dbReference type="ARBA" id="ARBA00022989"/>
    </source>
</evidence>
<evidence type="ECO:0000256" key="2">
    <source>
        <dbReference type="ARBA" id="ARBA00022475"/>
    </source>
</evidence>
<keyword evidence="2 8" id="KW-1003">Cell membrane</keyword>
<evidence type="ECO:0000256" key="1">
    <source>
        <dbReference type="ARBA" id="ARBA00004651"/>
    </source>
</evidence>
<evidence type="ECO:0000313" key="9">
    <source>
        <dbReference type="EMBL" id="KAG5669076.1"/>
    </source>
</evidence>
<dbReference type="InterPro" id="IPR013604">
    <property type="entry name" value="7TM_chemorcpt"/>
</dbReference>
<dbReference type="PANTHER" id="PTHR21143">
    <property type="entry name" value="INVERTEBRATE GUSTATORY RECEPTOR"/>
    <property type="match status" value="1"/>
</dbReference>
<organism evidence="9 10">
    <name type="scientific">Polypedilum vanderplanki</name>
    <name type="common">Sleeping chironomid midge</name>
    <dbReference type="NCBI Taxonomy" id="319348"/>
    <lineage>
        <taxon>Eukaryota</taxon>
        <taxon>Metazoa</taxon>
        <taxon>Ecdysozoa</taxon>
        <taxon>Arthropoda</taxon>
        <taxon>Hexapoda</taxon>
        <taxon>Insecta</taxon>
        <taxon>Pterygota</taxon>
        <taxon>Neoptera</taxon>
        <taxon>Endopterygota</taxon>
        <taxon>Diptera</taxon>
        <taxon>Nematocera</taxon>
        <taxon>Chironomoidea</taxon>
        <taxon>Chironomidae</taxon>
        <taxon>Chironominae</taxon>
        <taxon>Polypedilum</taxon>
        <taxon>Polypedilum</taxon>
    </lineage>
</organism>
<feature type="transmembrane region" description="Helical" evidence="8">
    <location>
        <begin position="37"/>
        <end position="59"/>
    </location>
</feature>
<keyword evidence="7 8" id="KW-0807">Transducer</keyword>
<keyword evidence="4 8" id="KW-1133">Transmembrane helix</keyword>
<evidence type="ECO:0000256" key="8">
    <source>
        <dbReference type="RuleBase" id="RU363108"/>
    </source>
</evidence>
<keyword evidence="6 8" id="KW-0675">Receptor</keyword>
<keyword evidence="3 8" id="KW-0812">Transmembrane</keyword>
<evidence type="ECO:0000256" key="6">
    <source>
        <dbReference type="ARBA" id="ARBA00023170"/>
    </source>
</evidence>
<feature type="transmembrane region" description="Helical" evidence="8">
    <location>
        <begin position="131"/>
        <end position="156"/>
    </location>
</feature>
<dbReference type="GO" id="GO:0030425">
    <property type="term" value="C:dendrite"/>
    <property type="evidence" value="ECO:0007669"/>
    <property type="project" value="TreeGrafter"/>
</dbReference>
<evidence type="ECO:0000313" key="10">
    <source>
        <dbReference type="Proteomes" id="UP001107558"/>
    </source>
</evidence>
<keyword evidence="10" id="KW-1185">Reference proteome</keyword>
<evidence type="ECO:0000256" key="5">
    <source>
        <dbReference type="ARBA" id="ARBA00023136"/>
    </source>
</evidence>
<dbReference type="Pfam" id="PF08395">
    <property type="entry name" value="7tm_7"/>
    <property type="match status" value="1"/>
</dbReference>
<evidence type="ECO:0000256" key="3">
    <source>
        <dbReference type="ARBA" id="ARBA00022692"/>
    </source>
</evidence>
<dbReference type="GO" id="GO:0007635">
    <property type="term" value="P:chemosensory behavior"/>
    <property type="evidence" value="ECO:0007669"/>
    <property type="project" value="TreeGrafter"/>
</dbReference>
<feature type="transmembrane region" description="Helical" evidence="8">
    <location>
        <begin position="168"/>
        <end position="190"/>
    </location>
</feature>
<dbReference type="GO" id="GO:0043025">
    <property type="term" value="C:neuronal cell body"/>
    <property type="evidence" value="ECO:0007669"/>
    <property type="project" value="TreeGrafter"/>
</dbReference>
<dbReference type="Proteomes" id="UP001107558">
    <property type="component" value="Chromosome 4"/>
</dbReference>
<comment type="caution">
    <text evidence="9">The sequence shown here is derived from an EMBL/GenBank/DDBJ whole genome shotgun (WGS) entry which is preliminary data.</text>
</comment>
<dbReference type="GO" id="GO:0008049">
    <property type="term" value="P:male courtship behavior"/>
    <property type="evidence" value="ECO:0007669"/>
    <property type="project" value="TreeGrafter"/>
</dbReference>
<feature type="transmembrane region" description="Helical" evidence="8">
    <location>
        <begin position="79"/>
        <end position="97"/>
    </location>
</feature>
<dbReference type="GO" id="GO:0007165">
    <property type="term" value="P:signal transduction"/>
    <property type="evidence" value="ECO:0007669"/>
    <property type="project" value="UniProtKB-KW"/>
</dbReference>
<protein>
    <recommendedName>
        <fullName evidence="8">Gustatory receptor</fullName>
    </recommendedName>
</protein>
<comment type="similarity">
    <text evidence="8">Belongs to the insect chemoreceptor superfamily. Gustatory receptor (GR) family.</text>
</comment>
<keyword evidence="5 8" id="KW-0472">Membrane</keyword>
<accession>A0A9J6BGU8</accession>
<feature type="transmembrane region" description="Helical" evidence="8">
    <location>
        <begin position="238"/>
        <end position="257"/>
    </location>
</feature>
<name>A0A9J6BGU8_POLVA</name>
<dbReference type="GO" id="GO:0005886">
    <property type="term" value="C:plasma membrane"/>
    <property type="evidence" value="ECO:0007669"/>
    <property type="project" value="UniProtKB-SubCell"/>
</dbReference>
<feature type="transmembrane region" description="Helical" evidence="8">
    <location>
        <begin position="263"/>
        <end position="287"/>
    </location>
</feature>
<comment type="subcellular location">
    <subcellularLocation>
        <location evidence="1 8">Cell membrane</location>
        <topology evidence="1 8">Multi-pass membrane protein</topology>
    </subcellularLocation>
</comment>
<reference evidence="9" key="1">
    <citation type="submission" date="2021-03" db="EMBL/GenBank/DDBJ databases">
        <title>Chromosome level genome of the anhydrobiotic midge Polypedilum vanderplanki.</title>
        <authorList>
            <person name="Yoshida Y."/>
            <person name="Kikawada T."/>
            <person name="Gusev O."/>
        </authorList>
    </citation>
    <scope>NUCLEOTIDE SEQUENCE</scope>
    <source>
        <strain evidence="9">NIAS01</strain>
        <tissue evidence="9">Whole body or cell culture</tissue>
    </source>
</reference>
<evidence type="ECO:0000256" key="7">
    <source>
        <dbReference type="ARBA" id="ARBA00023224"/>
    </source>
</evidence>
<proteinExistence type="inferred from homology"/>
<dbReference type="GO" id="GO:0050909">
    <property type="term" value="P:sensory perception of taste"/>
    <property type="evidence" value="ECO:0007669"/>
    <property type="project" value="InterPro"/>
</dbReference>
<dbReference type="AlphaFoldDB" id="A0A9J6BGU8"/>
<dbReference type="EMBL" id="JADBJN010000004">
    <property type="protein sequence ID" value="KAG5669076.1"/>
    <property type="molecule type" value="Genomic_DNA"/>
</dbReference>
<dbReference type="OrthoDB" id="6478931at2759"/>
<feature type="transmembrane region" description="Helical" evidence="8">
    <location>
        <begin position="346"/>
        <end position="364"/>
    </location>
</feature>
<comment type="function">
    <text evidence="8">Gustatory receptor which mediates acceptance or avoidance behavior, depending on its substrates.</text>
</comment>
<dbReference type="GO" id="GO:0030424">
    <property type="term" value="C:axon"/>
    <property type="evidence" value="ECO:0007669"/>
    <property type="project" value="TreeGrafter"/>
</dbReference>
<gene>
    <name evidence="9" type="ORF">PVAND_016975</name>
</gene>
<sequence>MASKELLKSIQPLLTISRLSGFFLFSIKPNSEVIEISLFDIASIIISSVVNLIIDVTFWYSHHSAGVHTLSMMKFTLPILMYLNHVFIIFASIWIFMKRYEILKFLKTLTEIDEMLVEVGSKIDHKRNEKIVKILVIGMMIAIIGSTIFCGIIHGFHGAKFDILLQAFNLWIIIGTMVIYYHLIIAVAAISQRFAALLKSFNAIDPKKLSILSKICELHLKLADLVENFNTMYAPVMVFYFANGFGWICLAVFGVSMYARFDFIHYCTMLCMITHSIVTIISSSFFAKFAEKLELKREELRRKSYGKVCEFGESFEFCAKMTQLQAQINDIGLTVSCGFFDVNWKFVFRFFSAGIMYFIILVQFENSLTK</sequence>